<evidence type="ECO:0000313" key="2">
    <source>
        <dbReference type="EMBL" id="MBR0799224.1"/>
    </source>
</evidence>
<organism evidence="2 3">
    <name type="scientific">Bradyrhizobium jicamae</name>
    <dbReference type="NCBI Taxonomy" id="280332"/>
    <lineage>
        <taxon>Bacteria</taxon>
        <taxon>Pseudomonadati</taxon>
        <taxon>Pseudomonadota</taxon>
        <taxon>Alphaproteobacteria</taxon>
        <taxon>Hyphomicrobiales</taxon>
        <taxon>Nitrobacteraceae</taxon>
        <taxon>Bradyrhizobium</taxon>
    </lineage>
</organism>
<evidence type="ECO:0000313" key="3">
    <source>
        <dbReference type="Proteomes" id="UP001315278"/>
    </source>
</evidence>
<dbReference type="EMBL" id="JAFCJH010000036">
    <property type="protein sequence ID" value="MBR0799224.1"/>
    <property type="molecule type" value="Genomic_DNA"/>
</dbReference>
<accession>A0ABS5FRI1</accession>
<dbReference type="RefSeq" id="WP_212494133.1">
    <property type="nucleotide sequence ID" value="NZ_JAFCJH010000036.1"/>
</dbReference>
<name>A0ABS5FRI1_9BRAD</name>
<proteinExistence type="predicted"/>
<sequence length="126" mass="13891">MKVKNIETVRALYLAGSIKVPFALPSRANVVAGIDLEMAVRQPWKHPLDFRNWVHGQNAGRVEDNGNTEAEDEEFAEHNHEEANRVAVSLILPDLAPGDPGGQSRVDAPPQPKPTLQRPMRSPIEA</sequence>
<keyword evidence="3" id="KW-1185">Reference proteome</keyword>
<protein>
    <submittedName>
        <fullName evidence="2">Uncharacterized protein</fullName>
    </submittedName>
</protein>
<dbReference type="Proteomes" id="UP001315278">
    <property type="component" value="Unassembled WGS sequence"/>
</dbReference>
<gene>
    <name evidence="2" type="ORF">JQ615_27920</name>
</gene>
<feature type="region of interest" description="Disordered" evidence="1">
    <location>
        <begin position="58"/>
        <end position="126"/>
    </location>
</feature>
<evidence type="ECO:0000256" key="1">
    <source>
        <dbReference type="SAM" id="MobiDB-lite"/>
    </source>
</evidence>
<comment type="caution">
    <text evidence="2">The sequence shown here is derived from an EMBL/GenBank/DDBJ whole genome shotgun (WGS) entry which is preliminary data.</text>
</comment>
<reference evidence="3" key="1">
    <citation type="journal article" date="2021" name="ISME J.">
        <title>Evolutionary origin and ecological implication of a unique nif island in free-living Bradyrhizobium lineages.</title>
        <authorList>
            <person name="Tao J."/>
        </authorList>
    </citation>
    <scope>NUCLEOTIDE SEQUENCE [LARGE SCALE GENOMIC DNA]</scope>
    <source>
        <strain evidence="3">SZCCT0434</strain>
    </source>
</reference>